<evidence type="ECO:0000313" key="9">
    <source>
        <dbReference type="EMBL" id="CAL8069204.1"/>
    </source>
</evidence>
<dbReference type="Pfam" id="PF01159">
    <property type="entry name" value="Ribosomal_L6e"/>
    <property type="match status" value="1"/>
</dbReference>
<dbReference type="Gene3D" id="2.30.30.30">
    <property type="match status" value="1"/>
</dbReference>
<evidence type="ECO:0000256" key="2">
    <source>
        <dbReference type="ARBA" id="ARBA00022980"/>
    </source>
</evidence>
<dbReference type="InterPro" id="IPR008991">
    <property type="entry name" value="Translation_prot_SH3-like_sf"/>
</dbReference>
<dbReference type="CDD" id="cd13156">
    <property type="entry name" value="KOW_RPL6"/>
    <property type="match status" value="1"/>
</dbReference>
<dbReference type="InterPro" id="IPR014722">
    <property type="entry name" value="Rib_uL2_dom2"/>
</dbReference>
<dbReference type="InterPro" id="IPR005568">
    <property type="entry name" value="Ribosomal_uL6_N"/>
</dbReference>
<dbReference type="InterPro" id="IPR041997">
    <property type="entry name" value="Ribosomal_eL6_KOW"/>
</dbReference>
<evidence type="ECO:0000259" key="8">
    <source>
        <dbReference type="Pfam" id="PF03868"/>
    </source>
</evidence>
<evidence type="ECO:0000256" key="3">
    <source>
        <dbReference type="ARBA" id="ARBA00023274"/>
    </source>
</evidence>
<proteinExistence type="inferred from homology"/>
<dbReference type="Proteomes" id="UP001642540">
    <property type="component" value="Unassembled WGS sequence"/>
</dbReference>
<sequence>MPAQRIRAGHKNPLLVPGVHRFGRSAMYRKRGMKYKKNLTSSSKATAKKPVYVEKPVGGALNGEKRQVQVKKSKRYHPTAVGKVRRVVQRPGIVRRTRIRGSLKPGTVLILLAGRHAGKRVILLGQLESGLLLVTGPFKLNGVPLRRINQQYVIATSTRLDLTEVKVPDTLNDAYFRRDKAALRKQRQQQEGEIFASAKTGYSLSDTRKKDQGELDKQILSVIKSSPDKKLLMKYLSSSFALRSGQYPHKMIF</sequence>
<evidence type="ECO:0000256" key="5">
    <source>
        <dbReference type="ARBA" id="ARBA00035233"/>
    </source>
</evidence>
<comment type="similarity">
    <text evidence="1">Belongs to the eukaryotic ribosomal protein eL6 family.</text>
</comment>
<comment type="caution">
    <text evidence="9">The sequence shown here is derived from an EMBL/GenBank/DDBJ whole genome shotgun (WGS) entry which is preliminary data.</text>
</comment>
<dbReference type="PANTHER" id="PTHR10715:SF0">
    <property type="entry name" value="LARGE RIBOSOMAL SUBUNIT PROTEIN EL6"/>
    <property type="match status" value="1"/>
</dbReference>
<evidence type="ECO:0000256" key="1">
    <source>
        <dbReference type="ARBA" id="ARBA00010592"/>
    </source>
</evidence>
<reference evidence="9 10" key="1">
    <citation type="submission" date="2024-08" db="EMBL/GenBank/DDBJ databases">
        <authorList>
            <person name="Cucini C."/>
            <person name="Frati F."/>
        </authorList>
    </citation>
    <scope>NUCLEOTIDE SEQUENCE [LARGE SCALE GENOMIC DNA]</scope>
</reference>
<feature type="domain" description="Large ribosomal subunit protein uL6 N-terminal" evidence="8">
    <location>
        <begin position="10"/>
        <end position="56"/>
    </location>
</feature>
<gene>
    <name evidence="9" type="ORF">ODALV1_LOCUS648</name>
</gene>
<keyword evidence="3" id="KW-0687">Ribonucleoprotein</keyword>
<dbReference type="Pfam" id="PF03868">
    <property type="entry name" value="Ribosomal_L6e_N"/>
    <property type="match status" value="1"/>
</dbReference>
<comment type="function">
    <text evidence="4">Component of the large ribosomal subunit. The ribosome is a large ribonucleoprotein complex responsible for the synthesis of proteins in the cell.</text>
</comment>
<protein>
    <recommendedName>
        <fullName evidence="5">Large ribosomal subunit protein eL6</fullName>
    </recommendedName>
    <alternativeName>
        <fullName evidence="6">60S ribosomal protein L6</fullName>
    </alternativeName>
</protein>
<name>A0ABP1PL14_9HEXA</name>
<dbReference type="EMBL" id="CAXLJM020000004">
    <property type="protein sequence ID" value="CAL8069204.1"/>
    <property type="molecule type" value="Genomic_DNA"/>
</dbReference>
<keyword evidence="2" id="KW-0689">Ribosomal protein</keyword>
<evidence type="ECO:0000256" key="4">
    <source>
        <dbReference type="ARBA" id="ARBA00034092"/>
    </source>
</evidence>
<dbReference type="SUPFAM" id="SSF50104">
    <property type="entry name" value="Translation proteins SH3-like domain"/>
    <property type="match status" value="1"/>
</dbReference>
<dbReference type="InterPro" id="IPR000915">
    <property type="entry name" value="60S_ribosomal_eL6"/>
</dbReference>
<evidence type="ECO:0000256" key="6">
    <source>
        <dbReference type="ARBA" id="ARBA00035351"/>
    </source>
</evidence>
<evidence type="ECO:0000313" key="10">
    <source>
        <dbReference type="Proteomes" id="UP001642540"/>
    </source>
</evidence>
<dbReference type="PANTHER" id="PTHR10715">
    <property type="entry name" value="60S RIBOSOMAL PROTEIN L6"/>
    <property type="match status" value="1"/>
</dbReference>
<organism evidence="9 10">
    <name type="scientific">Orchesella dallaii</name>
    <dbReference type="NCBI Taxonomy" id="48710"/>
    <lineage>
        <taxon>Eukaryota</taxon>
        <taxon>Metazoa</taxon>
        <taxon>Ecdysozoa</taxon>
        <taxon>Arthropoda</taxon>
        <taxon>Hexapoda</taxon>
        <taxon>Collembola</taxon>
        <taxon>Entomobryomorpha</taxon>
        <taxon>Entomobryoidea</taxon>
        <taxon>Orchesellidae</taxon>
        <taxon>Orchesellinae</taxon>
        <taxon>Orchesella</taxon>
    </lineage>
</organism>
<keyword evidence="10" id="KW-1185">Reference proteome</keyword>
<evidence type="ECO:0000256" key="7">
    <source>
        <dbReference type="ARBA" id="ARBA00046388"/>
    </source>
</evidence>
<comment type="subunit">
    <text evidence="7">Component of the large ribosomal subunit. May bind IPO9 with low affinity.</text>
</comment>
<accession>A0ABP1PL14</accession>